<accession>A0A914PPE5</accession>
<evidence type="ECO:0000313" key="3">
    <source>
        <dbReference type="WBParaSite" id="PDA_v2.g20424.t1"/>
    </source>
</evidence>
<reference evidence="3" key="1">
    <citation type="submission" date="2022-11" db="UniProtKB">
        <authorList>
            <consortium name="WormBaseParasite"/>
        </authorList>
    </citation>
    <scope>IDENTIFICATION</scope>
</reference>
<feature type="domain" description="C2H2-type" evidence="1">
    <location>
        <begin position="306"/>
        <end position="330"/>
    </location>
</feature>
<organism evidence="2 3">
    <name type="scientific">Panagrolaimus davidi</name>
    <dbReference type="NCBI Taxonomy" id="227884"/>
    <lineage>
        <taxon>Eukaryota</taxon>
        <taxon>Metazoa</taxon>
        <taxon>Ecdysozoa</taxon>
        <taxon>Nematoda</taxon>
        <taxon>Chromadorea</taxon>
        <taxon>Rhabditida</taxon>
        <taxon>Tylenchina</taxon>
        <taxon>Panagrolaimomorpha</taxon>
        <taxon>Panagrolaimoidea</taxon>
        <taxon>Panagrolaimidae</taxon>
        <taxon>Panagrolaimus</taxon>
    </lineage>
</organism>
<sequence>MYIYAVRVIMKIFRTPGSYFAISRQDTISKMSNKQLKDAQQYLQNDYSISLKQNDEIISHCFEHALSDPDDDDFSAPCQPHLKICSRCKAMHDVIENLVTYSKNLVSICKENNCPDQEDLEISDAQIINAVYNVEELKSHILRARWADKVRAEDISSLEPGRAYITMDWGHKLLPMKFRETQKDFFGKEGMAHHITHVQTVKDGIPAEYAFVHIIEKNKQSLVGIAKYYSFTFQDRGILVHRAANIGNGKLFRFSKKINTPITNIPTLTKSLEHNDITATDVNIWRSPKAKKENAAKNDECPVFECPEPTCDFTCLSHEELTTHVMAAKHQQRIPERLLQNDYVIKEYQQMVKQLSPKKVDKITAALQNEQIEESTIDITAGPKKGWGHQKSRTLPEITDEKREFVREKFNEGAKDKARKWKPKEISTAMFNAKKNGKPTELYQQDKKR</sequence>
<dbReference type="AlphaFoldDB" id="A0A914PPE5"/>
<dbReference type="Proteomes" id="UP000887578">
    <property type="component" value="Unplaced"/>
</dbReference>
<evidence type="ECO:0000313" key="2">
    <source>
        <dbReference type="Proteomes" id="UP000887578"/>
    </source>
</evidence>
<evidence type="ECO:0000259" key="1">
    <source>
        <dbReference type="PROSITE" id="PS00028"/>
    </source>
</evidence>
<dbReference type="PROSITE" id="PS00028">
    <property type="entry name" value="ZINC_FINGER_C2H2_1"/>
    <property type="match status" value="1"/>
</dbReference>
<dbReference type="PANTHER" id="PTHR33845">
    <property type="entry name" value="C2H2-TYPE DOMAIN-CONTAINING PROTEIN"/>
    <property type="match status" value="1"/>
</dbReference>
<protein>
    <submittedName>
        <fullName evidence="3">C2H2-type domain-containing protein</fullName>
    </submittedName>
</protein>
<dbReference type="PANTHER" id="PTHR33845:SF1">
    <property type="entry name" value="C2H2-TYPE DOMAIN-CONTAINING PROTEIN"/>
    <property type="match status" value="1"/>
</dbReference>
<dbReference type="WBParaSite" id="PDA_v2.g20424.t1">
    <property type="protein sequence ID" value="PDA_v2.g20424.t1"/>
    <property type="gene ID" value="PDA_v2.g20424"/>
</dbReference>
<keyword evidence="2" id="KW-1185">Reference proteome</keyword>
<proteinExistence type="predicted"/>
<dbReference type="InterPro" id="IPR013087">
    <property type="entry name" value="Znf_C2H2_type"/>
</dbReference>
<name>A0A914PPE5_9BILA</name>